<dbReference type="EMBL" id="CP006704">
    <property type="protein sequence ID" value="AIJ48554.1"/>
    <property type="molecule type" value="Genomic_DNA"/>
</dbReference>
<dbReference type="NCBIfam" id="TIGR02481">
    <property type="entry name" value="hemeryth_dom"/>
    <property type="match status" value="1"/>
</dbReference>
<dbReference type="PANTHER" id="PTHR37164:SF1">
    <property type="entry name" value="BACTERIOHEMERYTHRIN"/>
    <property type="match status" value="1"/>
</dbReference>
<dbReference type="KEGG" id="ctes:O987_22340"/>
<dbReference type="InterPro" id="IPR012312">
    <property type="entry name" value="Hemerythrin-like"/>
</dbReference>
<gene>
    <name evidence="5" type="ORF">O987_22340</name>
</gene>
<protein>
    <submittedName>
        <fullName evidence="5">Hemerythrin</fullName>
    </submittedName>
</protein>
<evidence type="ECO:0000259" key="4">
    <source>
        <dbReference type="Pfam" id="PF01814"/>
    </source>
</evidence>
<reference evidence="5 6" key="1">
    <citation type="journal article" date="2014" name="Genome Announc.">
        <title>Complete Genome Sequence of Polychlorinated Biphenyl Degrader Comamonas testosteroni TK102 (NBRC 109938).</title>
        <authorList>
            <person name="Fukuda K."/>
            <person name="Hosoyama A."/>
            <person name="Tsuchikane K."/>
            <person name="Ohji S."/>
            <person name="Yamazoe A."/>
            <person name="Fujita N."/>
            <person name="Shintani M."/>
            <person name="Kimbara K."/>
        </authorList>
    </citation>
    <scope>NUCLEOTIDE SEQUENCE [LARGE SCALE GENOMIC DNA]</scope>
    <source>
        <strain evidence="5">TK102</strain>
    </source>
</reference>
<evidence type="ECO:0000256" key="2">
    <source>
        <dbReference type="ARBA" id="ARBA00022723"/>
    </source>
</evidence>
<feature type="domain" description="Hemerythrin-like" evidence="4">
    <location>
        <begin position="38"/>
        <end position="146"/>
    </location>
</feature>
<dbReference type="SUPFAM" id="SSF47188">
    <property type="entry name" value="Hemerythrin-like"/>
    <property type="match status" value="1"/>
</dbReference>
<sequence length="175" mass="19017">MIMEDMRLSQEHSLSGAVGEGGGNAMAWSDRYLLGHGDMDGTHREFVTCVAALQTAQDADLAECLAAFEVHAVEHFEQERHWMNTTGFPAAQCHADEHAAVLRSVHEVQEILRNGGSGQVARDLANALANWFPGHADYMDAALAQWLIKRSHGGAPVVLRRRLEPSDAPLPPSVG</sequence>
<dbReference type="InterPro" id="IPR050669">
    <property type="entry name" value="Hemerythrin"/>
</dbReference>
<comment type="similarity">
    <text evidence="1">Belongs to the hemerythrin family.</text>
</comment>
<dbReference type="AlphaFoldDB" id="A0A076PP37"/>
<evidence type="ECO:0000313" key="6">
    <source>
        <dbReference type="Proteomes" id="UP000028782"/>
    </source>
</evidence>
<dbReference type="PANTHER" id="PTHR37164">
    <property type="entry name" value="BACTERIOHEMERYTHRIN"/>
    <property type="match status" value="1"/>
</dbReference>
<accession>A0A076PP37</accession>
<dbReference type="Pfam" id="PF01814">
    <property type="entry name" value="Hemerythrin"/>
    <property type="match status" value="1"/>
</dbReference>
<dbReference type="GO" id="GO:0046872">
    <property type="term" value="F:metal ion binding"/>
    <property type="evidence" value="ECO:0007669"/>
    <property type="project" value="UniProtKB-KW"/>
</dbReference>
<dbReference type="CDD" id="cd12107">
    <property type="entry name" value="Hemerythrin"/>
    <property type="match status" value="1"/>
</dbReference>
<evidence type="ECO:0000256" key="1">
    <source>
        <dbReference type="ARBA" id="ARBA00010587"/>
    </source>
</evidence>
<dbReference type="Gene3D" id="1.20.120.50">
    <property type="entry name" value="Hemerythrin-like"/>
    <property type="match status" value="1"/>
</dbReference>
<keyword evidence="2" id="KW-0479">Metal-binding</keyword>
<evidence type="ECO:0000256" key="3">
    <source>
        <dbReference type="ARBA" id="ARBA00023004"/>
    </source>
</evidence>
<proteinExistence type="inferred from homology"/>
<dbReference type="Proteomes" id="UP000028782">
    <property type="component" value="Chromosome"/>
</dbReference>
<name>A0A076PP37_COMTE</name>
<dbReference type="InterPro" id="IPR035938">
    <property type="entry name" value="Hemerythrin-like_sf"/>
</dbReference>
<organism evidence="5 6">
    <name type="scientific">Comamonas testosteroni TK102</name>
    <dbReference type="NCBI Taxonomy" id="1392005"/>
    <lineage>
        <taxon>Bacteria</taxon>
        <taxon>Pseudomonadati</taxon>
        <taxon>Pseudomonadota</taxon>
        <taxon>Betaproteobacteria</taxon>
        <taxon>Burkholderiales</taxon>
        <taxon>Comamonadaceae</taxon>
        <taxon>Comamonas</taxon>
    </lineage>
</organism>
<dbReference type="HOGENOM" id="CLU_086902_1_1_4"/>
<keyword evidence="3" id="KW-0408">Iron</keyword>
<evidence type="ECO:0000313" key="5">
    <source>
        <dbReference type="EMBL" id="AIJ48554.1"/>
    </source>
</evidence>
<dbReference type="InterPro" id="IPR012827">
    <property type="entry name" value="Hemerythrin_metal-bd"/>
</dbReference>